<dbReference type="EMBL" id="MU007032">
    <property type="protein sequence ID" value="KAF2431349.1"/>
    <property type="molecule type" value="Genomic_DNA"/>
</dbReference>
<keyword evidence="3" id="KW-0472">Membrane</keyword>
<dbReference type="SUPFAM" id="SSF53335">
    <property type="entry name" value="S-adenosyl-L-methionine-dependent methyltransferases"/>
    <property type="match status" value="1"/>
</dbReference>
<reference evidence="5" key="1">
    <citation type="journal article" date="2020" name="Stud. Mycol.">
        <title>101 Dothideomycetes genomes: a test case for predicting lifestyles and emergence of pathogens.</title>
        <authorList>
            <person name="Haridas S."/>
            <person name="Albert R."/>
            <person name="Binder M."/>
            <person name="Bloem J."/>
            <person name="Labutti K."/>
            <person name="Salamov A."/>
            <person name="Andreopoulos B."/>
            <person name="Baker S."/>
            <person name="Barry K."/>
            <person name="Bills G."/>
            <person name="Bluhm B."/>
            <person name="Cannon C."/>
            <person name="Castanera R."/>
            <person name="Culley D."/>
            <person name="Daum C."/>
            <person name="Ezra D."/>
            <person name="Gonzalez J."/>
            <person name="Henrissat B."/>
            <person name="Kuo A."/>
            <person name="Liang C."/>
            <person name="Lipzen A."/>
            <person name="Lutzoni F."/>
            <person name="Magnuson J."/>
            <person name="Mondo S."/>
            <person name="Nolan M."/>
            <person name="Ohm R."/>
            <person name="Pangilinan J."/>
            <person name="Park H.-J."/>
            <person name="Ramirez L."/>
            <person name="Alfaro M."/>
            <person name="Sun H."/>
            <person name="Tritt A."/>
            <person name="Yoshinaga Y."/>
            <person name="Zwiers L.-H."/>
            <person name="Turgeon B."/>
            <person name="Goodwin S."/>
            <person name="Spatafora J."/>
            <person name="Crous P."/>
            <person name="Grigoriev I."/>
        </authorList>
    </citation>
    <scope>NUCLEOTIDE SEQUENCE</scope>
    <source>
        <strain evidence="5">CBS 130266</strain>
    </source>
</reference>
<dbReference type="GO" id="GO:0003838">
    <property type="term" value="F:sterol 24-C-methyltransferase activity"/>
    <property type="evidence" value="ECO:0007669"/>
    <property type="project" value="TreeGrafter"/>
</dbReference>
<dbReference type="Gene3D" id="3.40.50.150">
    <property type="entry name" value="Vaccinia Virus protein VP39"/>
    <property type="match status" value="1"/>
</dbReference>
<evidence type="ECO:0000259" key="4">
    <source>
        <dbReference type="Pfam" id="PF13847"/>
    </source>
</evidence>
<keyword evidence="3" id="KW-0812">Transmembrane</keyword>
<evidence type="ECO:0000256" key="2">
    <source>
        <dbReference type="ARBA" id="ARBA00038188"/>
    </source>
</evidence>
<name>A0A9P4NSH7_9PEZI</name>
<dbReference type="GO" id="GO:0032259">
    <property type="term" value="P:methylation"/>
    <property type="evidence" value="ECO:0007669"/>
    <property type="project" value="UniProtKB-KW"/>
</dbReference>
<dbReference type="CDD" id="cd02440">
    <property type="entry name" value="AdoMet_MTases"/>
    <property type="match status" value="1"/>
</dbReference>
<dbReference type="PANTHER" id="PTHR44068">
    <property type="entry name" value="ZGC:194242"/>
    <property type="match status" value="1"/>
</dbReference>
<evidence type="ECO:0000313" key="5">
    <source>
        <dbReference type="EMBL" id="KAF2431349.1"/>
    </source>
</evidence>
<dbReference type="Pfam" id="PF13847">
    <property type="entry name" value="Methyltransf_31"/>
    <property type="match status" value="1"/>
</dbReference>
<dbReference type="OrthoDB" id="540004at2759"/>
<gene>
    <name evidence="5" type="ORF">EJ08DRAFT_184132</name>
</gene>
<keyword evidence="1" id="KW-0808">Transferase</keyword>
<dbReference type="AlphaFoldDB" id="A0A9P4NSH7"/>
<proteinExistence type="inferred from homology"/>
<evidence type="ECO:0000313" key="6">
    <source>
        <dbReference type="Proteomes" id="UP000800235"/>
    </source>
</evidence>
<evidence type="ECO:0000256" key="3">
    <source>
        <dbReference type="SAM" id="Phobius"/>
    </source>
</evidence>
<accession>A0A9P4NSH7</accession>
<keyword evidence="3" id="KW-1133">Transmembrane helix</keyword>
<feature type="domain" description="Methyltransferase" evidence="4">
    <location>
        <begin position="70"/>
        <end position="196"/>
    </location>
</feature>
<dbReference type="GO" id="GO:0005783">
    <property type="term" value="C:endoplasmic reticulum"/>
    <property type="evidence" value="ECO:0007669"/>
    <property type="project" value="TreeGrafter"/>
</dbReference>
<protein>
    <submittedName>
        <fullName evidence="5">2-heptaprenyl-1,4-naphthoquinone methyltransferase</fullName>
    </submittedName>
</protein>
<sequence>MSTINSEPRVQHFAQLQRYYASLESRIGYQLFLGGTRHFGLYRNEHSWPWPIGKALRAMEDHLFDSLALSSGEKVLDAGCGYGYVAMHVAKRGLIVEGIDIVERHVARAQRNIRLHGLNDKIHVQKRDYHDLSCFRDVQFDGVYTMETLVHAIEPKQVLSEFFRVLKPGGHLALYEYDHVDIDSLPQSEKKSMKAINDLSAMPANQSFTAGVLETMLESAGFEDVVGRDISKRTQPLLWLFYVVAFFPYLIIKLLGLQAYFVNTMSAVEAYRSGVKGVYRYVVITAKKPAGNRKRVA</sequence>
<dbReference type="PANTHER" id="PTHR44068:SF1">
    <property type="entry name" value="HYPOTHETICAL LOC100005854"/>
    <property type="match status" value="1"/>
</dbReference>
<evidence type="ECO:0000256" key="1">
    <source>
        <dbReference type="ARBA" id="ARBA00022679"/>
    </source>
</evidence>
<organism evidence="5 6">
    <name type="scientific">Tothia fuscella</name>
    <dbReference type="NCBI Taxonomy" id="1048955"/>
    <lineage>
        <taxon>Eukaryota</taxon>
        <taxon>Fungi</taxon>
        <taxon>Dikarya</taxon>
        <taxon>Ascomycota</taxon>
        <taxon>Pezizomycotina</taxon>
        <taxon>Dothideomycetes</taxon>
        <taxon>Pleosporomycetidae</taxon>
        <taxon>Venturiales</taxon>
        <taxon>Cylindrosympodiaceae</taxon>
        <taxon>Tothia</taxon>
    </lineage>
</organism>
<dbReference type="InterPro" id="IPR050447">
    <property type="entry name" value="Erg6_SMT_methyltransf"/>
</dbReference>
<comment type="similarity">
    <text evidence="2">Belongs to the class I-like SAM-binding methyltransferase superfamily. Erg6/SMT family.</text>
</comment>
<comment type="caution">
    <text evidence="5">The sequence shown here is derived from an EMBL/GenBank/DDBJ whole genome shotgun (WGS) entry which is preliminary data.</text>
</comment>
<dbReference type="GO" id="GO:0006696">
    <property type="term" value="P:ergosterol biosynthetic process"/>
    <property type="evidence" value="ECO:0007669"/>
    <property type="project" value="TreeGrafter"/>
</dbReference>
<keyword evidence="6" id="KW-1185">Reference proteome</keyword>
<feature type="transmembrane region" description="Helical" evidence="3">
    <location>
        <begin position="237"/>
        <end position="261"/>
    </location>
</feature>
<keyword evidence="5" id="KW-0489">Methyltransferase</keyword>
<dbReference type="InterPro" id="IPR029063">
    <property type="entry name" value="SAM-dependent_MTases_sf"/>
</dbReference>
<dbReference type="Proteomes" id="UP000800235">
    <property type="component" value="Unassembled WGS sequence"/>
</dbReference>
<dbReference type="InterPro" id="IPR025714">
    <property type="entry name" value="Methyltranfer_dom"/>
</dbReference>